<comment type="caution">
    <text evidence="1">The sequence shown here is derived from an EMBL/GenBank/DDBJ whole genome shotgun (WGS) entry which is preliminary data.</text>
</comment>
<dbReference type="AlphaFoldDB" id="U1N0C2"/>
<dbReference type="STRING" id="1385984.GCA_000702565_00336"/>
<dbReference type="EMBL" id="ATCL01000014">
    <property type="protein sequence ID" value="ERG67476.1"/>
    <property type="molecule type" value="Genomic_DNA"/>
</dbReference>
<protein>
    <submittedName>
        <fullName evidence="1">Uncharacterized protein</fullName>
    </submittedName>
</protein>
<accession>U1N0C2</accession>
<reference evidence="1 2" key="1">
    <citation type="journal article" date="2013" name="Genome Announc.">
        <title>Draft Genome Sequence of Exiguobacterium pavilionensis Strain RW-2, with Wide Thermal, Salinity, and pH Tolerance, Isolated from Modern Freshwater Microbialites.</title>
        <authorList>
            <person name="White R.A.III."/>
            <person name="Grassa C.J."/>
            <person name="Suttle C.A."/>
        </authorList>
    </citation>
    <scope>NUCLEOTIDE SEQUENCE [LARGE SCALE GENOMIC DNA]</scope>
    <source>
        <strain evidence="1 2">RW-2</strain>
    </source>
</reference>
<sequence>MSARGFLILLLGMLTVITISVTAGIQSYNDVQEKQASEQVQQELNDQMTAQGWSAYEYHKLEGSTVTLFTNADDTILGLGIMKTNGEFSSSTRDTIEETPFDWAHLGNGTDEYLGVRLNNQPEDVVYLRLQNSDWSKTYMVNDPRDEGYIRTYLITLEKTLLGDWTIETLDRDKNVIHAEQL</sequence>
<dbReference type="RefSeq" id="WP_021066038.1">
    <property type="nucleotide sequence ID" value="NZ_ATCL01000014.1"/>
</dbReference>
<keyword evidence="2" id="KW-1185">Reference proteome</keyword>
<dbReference type="PATRIC" id="fig|1345023.5.peg.876"/>
<name>U1N0C2_9BACL</name>
<gene>
    <name evidence="1" type="ORF">M467_09315</name>
</gene>
<evidence type="ECO:0000313" key="1">
    <source>
        <dbReference type="EMBL" id="ERG67476.1"/>
    </source>
</evidence>
<organism evidence="1 2">
    <name type="scientific">Exiguobacterium chiriqhucha RW-2</name>
    <dbReference type="NCBI Taxonomy" id="1345023"/>
    <lineage>
        <taxon>Bacteria</taxon>
        <taxon>Bacillati</taxon>
        <taxon>Bacillota</taxon>
        <taxon>Bacilli</taxon>
        <taxon>Bacillales</taxon>
        <taxon>Bacillales Family XII. Incertae Sedis</taxon>
        <taxon>Exiguobacterium</taxon>
    </lineage>
</organism>
<dbReference type="OrthoDB" id="2354784at2"/>
<proteinExistence type="predicted"/>
<dbReference type="Proteomes" id="UP000016464">
    <property type="component" value="Unassembled WGS sequence"/>
</dbReference>
<evidence type="ECO:0000313" key="2">
    <source>
        <dbReference type="Proteomes" id="UP000016464"/>
    </source>
</evidence>